<gene>
    <name evidence="1" type="ORF">SAPIO_CDS5313</name>
</gene>
<keyword evidence="2" id="KW-1185">Reference proteome</keyword>
<dbReference type="RefSeq" id="XP_016642681.1">
    <property type="nucleotide sequence ID" value="XM_016787666.1"/>
</dbReference>
<dbReference type="EMBL" id="JOWA01000098">
    <property type="protein sequence ID" value="KEZ42882.1"/>
    <property type="molecule type" value="Genomic_DNA"/>
</dbReference>
<dbReference type="OrthoDB" id="4763081at2759"/>
<dbReference type="HOGENOM" id="CLU_024198_0_0_1"/>
<protein>
    <submittedName>
        <fullName evidence="1">Uncharacterized protein</fullName>
    </submittedName>
</protein>
<dbReference type="GeneID" id="27724385"/>
<comment type="caution">
    <text evidence="1">The sequence shown here is derived from an EMBL/GenBank/DDBJ whole genome shotgun (WGS) entry which is preliminary data.</text>
</comment>
<dbReference type="KEGG" id="sapo:SAPIO_CDS5313"/>
<sequence>MNYIGPVEFSYPNDTSRAELEGDGFHVSGDHAYCRCPAAVDCVLLHPSCYGVFLRSSAIDKFEATKRLWVIATWKHPWKLSPPLYLPRKNLDRDALQVVAARCGISQLAALPSEIVQIIRANSEPYDCDQCSFWNVVAAVSLANQVSVKEDSEPLQTVRLSRILSWERGGKLQRIGIESRSQYKAVRVTIDGDGISRVEALPEVPLYSGECYDTLSFAVLSIEAAESVVAHAMHGRLRLQFADPSNHPTVWNTPAPPDLLQCKPFAPWSLPSPVAFAIELNKIAGMSFFFDHDRVVDVHPHYNSHSGAAPAFHRACNLFSHANPVWTYLPIAKRDKVLFMGFRNFEFINDRAFQILVRTQLVGDIVLGVFENPSLNLTTSHIGTIMPETLVCCRSRDWPRWNFGTYHNAPERNEASNLFPDAEDLTGELARPFLRHCPEDVILRNWAHFYSEAPLKNVSSAVVFYHRHSGFCRGIILHYDNGGSRGLGECRVDLDPVKTFTRPLRLWILEDTVITRGIHAYRRVEVEFTRDAEDSQKGKIWRSYPMEGVLRFWYSTGESACRVHVERS</sequence>
<dbReference type="VEuPathDB" id="FungiDB:SAPIO_CDS5313"/>
<evidence type="ECO:0000313" key="2">
    <source>
        <dbReference type="Proteomes" id="UP000028545"/>
    </source>
</evidence>
<name>A0A084G6C0_PSEDA</name>
<proteinExistence type="predicted"/>
<dbReference type="OMA" id="YIWNTPA"/>
<dbReference type="Proteomes" id="UP000028545">
    <property type="component" value="Unassembled WGS sequence"/>
</dbReference>
<evidence type="ECO:0000313" key="1">
    <source>
        <dbReference type="EMBL" id="KEZ42882.1"/>
    </source>
</evidence>
<reference evidence="1 2" key="1">
    <citation type="journal article" date="2014" name="Genome Announc.">
        <title>Draft genome sequence of the pathogenic fungus Scedosporium apiospermum.</title>
        <authorList>
            <person name="Vandeputte P."/>
            <person name="Ghamrawi S."/>
            <person name="Rechenmann M."/>
            <person name="Iltis A."/>
            <person name="Giraud S."/>
            <person name="Fleury M."/>
            <person name="Thornton C."/>
            <person name="Delhaes L."/>
            <person name="Meyer W."/>
            <person name="Papon N."/>
            <person name="Bouchara J.P."/>
        </authorList>
    </citation>
    <scope>NUCLEOTIDE SEQUENCE [LARGE SCALE GENOMIC DNA]</scope>
    <source>
        <strain evidence="1 2">IHEM 14462</strain>
    </source>
</reference>
<accession>A0A084G6C0</accession>
<dbReference type="AlphaFoldDB" id="A0A084G6C0"/>
<organism evidence="1 2">
    <name type="scientific">Pseudallescheria apiosperma</name>
    <name type="common">Scedosporium apiospermum</name>
    <dbReference type="NCBI Taxonomy" id="563466"/>
    <lineage>
        <taxon>Eukaryota</taxon>
        <taxon>Fungi</taxon>
        <taxon>Dikarya</taxon>
        <taxon>Ascomycota</taxon>
        <taxon>Pezizomycotina</taxon>
        <taxon>Sordariomycetes</taxon>
        <taxon>Hypocreomycetidae</taxon>
        <taxon>Microascales</taxon>
        <taxon>Microascaceae</taxon>
        <taxon>Scedosporium</taxon>
    </lineage>
</organism>